<keyword evidence="1" id="KW-1133">Transmembrane helix</keyword>
<protein>
    <submittedName>
        <fullName evidence="2">Uncharacterized protein</fullName>
    </submittedName>
</protein>
<dbReference type="RefSeq" id="XP_024696311.1">
    <property type="nucleotide sequence ID" value="XM_024832514.1"/>
</dbReference>
<organism evidence="2 3">
    <name type="scientific">Aspergillus campestris (strain IBT 28561)</name>
    <dbReference type="NCBI Taxonomy" id="1392248"/>
    <lineage>
        <taxon>Eukaryota</taxon>
        <taxon>Fungi</taxon>
        <taxon>Dikarya</taxon>
        <taxon>Ascomycota</taxon>
        <taxon>Pezizomycotina</taxon>
        <taxon>Eurotiomycetes</taxon>
        <taxon>Eurotiomycetidae</taxon>
        <taxon>Eurotiales</taxon>
        <taxon>Aspergillaceae</taxon>
        <taxon>Aspergillus</taxon>
        <taxon>Aspergillus subgen. Circumdati</taxon>
    </lineage>
</organism>
<comment type="caution">
    <text evidence="2">The sequence shown here is derived from an EMBL/GenBank/DDBJ whole genome shotgun (WGS) entry which is preliminary data.</text>
</comment>
<keyword evidence="1" id="KW-0472">Membrane</keyword>
<dbReference type="VEuPathDB" id="FungiDB:P168DRAFT_1004"/>
<evidence type="ECO:0000313" key="3">
    <source>
        <dbReference type="Proteomes" id="UP000234254"/>
    </source>
</evidence>
<dbReference type="EMBL" id="MSFM01000001">
    <property type="protein sequence ID" value="PKY07717.1"/>
    <property type="molecule type" value="Genomic_DNA"/>
</dbReference>
<dbReference type="GeneID" id="36540035"/>
<keyword evidence="3" id="KW-1185">Reference proteome</keyword>
<evidence type="ECO:0000256" key="1">
    <source>
        <dbReference type="SAM" id="Phobius"/>
    </source>
</evidence>
<accession>A0A2I1DCW7</accession>
<gene>
    <name evidence="2" type="ORF">P168DRAFT_1004</name>
</gene>
<dbReference type="Proteomes" id="UP000234254">
    <property type="component" value="Unassembled WGS sequence"/>
</dbReference>
<reference evidence="2" key="1">
    <citation type="submission" date="2016-12" db="EMBL/GenBank/DDBJ databases">
        <title>The genomes of Aspergillus section Nigri reveals drivers in fungal speciation.</title>
        <authorList>
            <consortium name="DOE Joint Genome Institute"/>
            <person name="Vesth T.C."/>
            <person name="Nybo J."/>
            <person name="Theobald S."/>
            <person name="Brandl J."/>
            <person name="Frisvad J.C."/>
            <person name="Nielsen K.F."/>
            <person name="Lyhne E.K."/>
            <person name="Kogle M.E."/>
            <person name="Kuo A."/>
            <person name="Riley R."/>
            <person name="Clum A."/>
            <person name="Nolan M."/>
            <person name="Lipzen A."/>
            <person name="Salamov A."/>
            <person name="Henrissat B."/>
            <person name="Wiebenga A."/>
            <person name="De vries R.P."/>
            <person name="Grigoriev I.V."/>
            <person name="Mortensen U.H."/>
            <person name="Andersen M.R."/>
            <person name="Baker S.E."/>
        </authorList>
    </citation>
    <scope>NUCLEOTIDE SEQUENCE</scope>
    <source>
        <strain evidence="2">IBT 28561</strain>
    </source>
</reference>
<dbReference type="AlphaFoldDB" id="A0A2I1DCW7"/>
<feature type="transmembrane region" description="Helical" evidence="1">
    <location>
        <begin position="23"/>
        <end position="41"/>
    </location>
</feature>
<proteinExistence type="predicted"/>
<name>A0A2I1DCW7_ASPC2</name>
<sequence length="91" mass="10539">MILRCIQDTGNITVHRPCPESDFFMIINLSHLTVILMIIIIREVYYIRRSRSAILLNLPFLHFHLQSRSTPNYCSSNQVHCNLTSGYSSIT</sequence>
<keyword evidence="1" id="KW-0812">Transmembrane</keyword>
<evidence type="ECO:0000313" key="2">
    <source>
        <dbReference type="EMBL" id="PKY07717.1"/>
    </source>
</evidence>